<dbReference type="InterPro" id="IPR000835">
    <property type="entry name" value="HTH_MarR-typ"/>
</dbReference>
<protein>
    <submittedName>
        <fullName evidence="3">Transcriptional regulator</fullName>
    </submittedName>
</protein>
<evidence type="ECO:0000313" key="3">
    <source>
        <dbReference type="EMBL" id="MDQ0111048.1"/>
    </source>
</evidence>
<sequence length="119" mass="13377">MAQTSYRTGKEPRQVGLKLRSQRSKYRILQLLSERETVTSKELAELLDITVQEVNKAALSLTASGLIMRGEEDGQCMSITDNGIRVWAEVKREGQRRLERFPDPDIAGELEPVKDTSTG</sequence>
<dbReference type="Proteomes" id="UP001229346">
    <property type="component" value="Unassembled WGS sequence"/>
</dbReference>
<organism evidence="3 4">
    <name type="scientific">Paenibacillus harenae</name>
    <dbReference type="NCBI Taxonomy" id="306543"/>
    <lineage>
        <taxon>Bacteria</taxon>
        <taxon>Bacillati</taxon>
        <taxon>Bacillota</taxon>
        <taxon>Bacilli</taxon>
        <taxon>Bacillales</taxon>
        <taxon>Paenibacillaceae</taxon>
        <taxon>Paenibacillus</taxon>
    </lineage>
</organism>
<proteinExistence type="predicted"/>
<name>A0ABT9TUN5_PAEHA</name>
<dbReference type="InterPro" id="IPR036390">
    <property type="entry name" value="WH_DNA-bd_sf"/>
</dbReference>
<accession>A0ABT9TUN5</accession>
<dbReference type="Gene3D" id="1.10.10.10">
    <property type="entry name" value="Winged helix-like DNA-binding domain superfamily/Winged helix DNA-binding domain"/>
    <property type="match status" value="1"/>
</dbReference>
<dbReference type="RefSeq" id="WP_307200651.1">
    <property type="nucleotide sequence ID" value="NZ_JAUSST010000004.1"/>
</dbReference>
<dbReference type="Pfam" id="PF12802">
    <property type="entry name" value="MarR_2"/>
    <property type="match status" value="1"/>
</dbReference>
<feature type="domain" description="HTH marR-type" evidence="2">
    <location>
        <begin position="23"/>
        <end position="73"/>
    </location>
</feature>
<evidence type="ECO:0000256" key="1">
    <source>
        <dbReference type="SAM" id="MobiDB-lite"/>
    </source>
</evidence>
<dbReference type="InterPro" id="IPR036388">
    <property type="entry name" value="WH-like_DNA-bd_sf"/>
</dbReference>
<dbReference type="SUPFAM" id="SSF46785">
    <property type="entry name" value="Winged helix' DNA-binding domain"/>
    <property type="match status" value="1"/>
</dbReference>
<evidence type="ECO:0000313" key="4">
    <source>
        <dbReference type="Proteomes" id="UP001229346"/>
    </source>
</evidence>
<reference evidence="3 4" key="1">
    <citation type="submission" date="2023-07" db="EMBL/GenBank/DDBJ databases">
        <title>Sorghum-associated microbial communities from plants grown in Nebraska, USA.</title>
        <authorList>
            <person name="Schachtman D."/>
        </authorList>
    </citation>
    <scope>NUCLEOTIDE SEQUENCE [LARGE SCALE GENOMIC DNA]</scope>
    <source>
        <strain evidence="3 4">CC482</strain>
    </source>
</reference>
<gene>
    <name evidence="3" type="ORF">J2T15_000464</name>
</gene>
<comment type="caution">
    <text evidence="3">The sequence shown here is derived from an EMBL/GenBank/DDBJ whole genome shotgun (WGS) entry which is preliminary data.</text>
</comment>
<feature type="region of interest" description="Disordered" evidence="1">
    <location>
        <begin position="98"/>
        <end position="119"/>
    </location>
</feature>
<keyword evidence="4" id="KW-1185">Reference proteome</keyword>
<dbReference type="EMBL" id="JAUSSU010000001">
    <property type="protein sequence ID" value="MDQ0111048.1"/>
    <property type="molecule type" value="Genomic_DNA"/>
</dbReference>
<evidence type="ECO:0000259" key="2">
    <source>
        <dbReference type="Pfam" id="PF12802"/>
    </source>
</evidence>